<comment type="similarity">
    <text evidence="1">Belongs to the AB hydrolase superfamily. AB hydrolase 4 family.</text>
</comment>
<dbReference type="InterPro" id="IPR000073">
    <property type="entry name" value="AB_hydrolase_1"/>
</dbReference>
<dbReference type="EMBL" id="VSWD01000014">
    <property type="protein sequence ID" value="KAK3082633.1"/>
    <property type="molecule type" value="Genomic_DNA"/>
</dbReference>
<comment type="caution">
    <text evidence="4">The sequence shown here is derived from an EMBL/GenBank/DDBJ whole genome shotgun (WGS) entry which is preliminary data.</text>
</comment>
<dbReference type="GO" id="GO:0034338">
    <property type="term" value="F:short-chain carboxylesterase activity"/>
    <property type="evidence" value="ECO:0007669"/>
    <property type="project" value="TreeGrafter"/>
</dbReference>
<gene>
    <name evidence="4" type="ORF">FSP39_000882</name>
</gene>
<dbReference type="Pfam" id="PF00561">
    <property type="entry name" value="Abhydrolase_1"/>
    <property type="match status" value="1"/>
</dbReference>
<reference evidence="4" key="1">
    <citation type="submission" date="2019-08" db="EMBL/GenBank/DDBJ databases">
        <title>The improved chromosome-level genome for the pearl oyster Pinctada fucata martensii using PacBio sequencing and Hi-C.</title>
        <authorList>
            <person name="Zheng Z."/>
        </authorList>
    </citation>
    <scope>NUCLEOTIDE SEQUENCE</scope>
    <source>
        <strain evidence="4">ZZ-2019</strain>
        <tissue evidence="4">Adductor muscle</tissue>
    </source>
</reference>
<organism evidence="4 5">
    <name type="scientific">Pinctada imbricata</name>
    <name type="common">Atlantic pearl-oyster</name>
    <name type="synonym">Pinctada martensii</name>
    <dbReference type="NCBI Taxonomy" id="66713"/>
    <lineage>
        <taxon>Eukaryota</taxon>
        <taxon>Metazoa</taxon>
        <taxon>Spiralia</taxon>
        <taxon>Lophotrochozoa</taxon>
        <taxon>Mollusca</taxon>
        <taxon>Bivalvia</taxon>
        <taxon>Autobranchia</taxon>
        <taxon>Pteriomorphia</taxon>
        <taxon>Pterioida</taxon>
        <taxon>Pterioidea</taxon>
        <taxon>Pteriidae</taxon>
        <taxon>Pinctada</taxon>
    </lineage>
</organism>
<feature type="transmembrane region" description="Helical" evidence="2">
    <location>
        <begin position="16"/>
        <end position="34"/>
    </location>
</feature>
<dbReference type="InterPro" id="IPR050960">
    <property type="entry name" value="AB_hydrolase_4_sf"/>
</dbReference>
<dbReference type="AlphaFoldDB" id="A0AA88XDD0"/>
<dbReference type="Proteomes" id="UP001186944">
    <property type="component" value="Unassembled WGS sequence"/>
</dbReference>
<evidence type="ECO:0000313" key="5">
    <source>
        <dbReference type="Proteomes" id="UP001186944"/>
    </source>
</evidence>
<dbReference type="InterPro" id="IPR029058">
    <property type="entry name" value="AB_hydrolase_fold"/>
</dbReference>
<dbReference type="InterPro" id="IPR012020">
    <property type="entry name" value="ABHD4"/>
</dbReference>
<protein>
    <recommendedName>
        <fullName evidence="3">AB hydrolase-1 domain-containing protein</fullName>
    </recommendedName>
</protein>
<evidence type="ECO:0000256" key="2">
    <source>
        <dbReference type="SAM" id="Phobius"/>
    </source>
</evidence>
<keyword evidence="2" id="KW-1133">Transmembrane helix</keyword>
<proteinExistence type="inferred from homology"/>
<keyword evidence="5" id="KW-1185">Reference proteome</keyword>
<feature type="transmembrane region" description="Helical" evidence="2">
    <location>
        <begin position="40"/>
        <end position="58"/>
    </location>
</feature>
<keyword evidence="2" id="KW-0812">Transmembrane</keyword>
<evidence type="ECO:0000313" key="4">
    <source>
        <dbReference type="EMBL" id="KAK3082633.1"/>
    </source>
</evidence>
<accession>A0AA88XDD0</accession>
<feature type="domain" description="AB hydrolase-1" evidence="3">
    <location>
        <begin position="148"/>
        <end position="378"/>
    </location>
</feature>
<evidence type="ECO:0000256" key="1">
    <source>
        <dbReference type="ARBA" id="ARBA00010884"/>
    </source>
</evidence>
<dbReference type="PIRSF" id="PIRSF005211">
    <property type="entry name" value="Ab_hydro_YheT"/>
    <property type="match status" value="1"/>
</dbReference>
<dbReference type="SUPFAM" id="SSF53474">
    <property type="entry name" value="alpha/beta-Hydrolases"/>
    <property type="match status" value="1"/>
</dbReference>
<evidence type="ECO:0000259" key="3">
    <source>
        <dbReference type="Pfam" id="PF00561"/>
    </source>
</evidence>
<sequence length="400" mass="45741">MTMSQFKLPERVTKPVCLKITIATFVLLVGLVSIHCYSRFVLLWTLSLLLGYVFASYMRSKTILPKLYFKTSPLNDFLMLNCLSLTQPYRQTFWARNAHVQTFLGIIIWLFDKHAVTFEREYLQLNDKGIVALDWCKNSKSSIKRNSPILIVFPGIYGEDYNIRHTCLAAKSKGFRSVVINYRGHGNSYLATTKLNSFGDPQDVRQCILYIKQKFPKSQITAVAIGTGSAVLFSYLGEFGSSCRIRVASLISPIYDMSCDVISSIPRLYQIILLLCQKNILIRHSNALYKQIDIKAALLSWDVLKYHEIVYSRLNNVQTIEQYLEENDPMRDVDDISIPILCINSSNDPLSPKESIPYDIFQYPNMLLLETENGGHLWILGKFQTAAMGNLYNFGLHFLC</sequence>
<dbReference type="PANTHER" id="PTHR10794:SF93">
    <property type="entry name" value="SERINE AMINOPEPTIDASE S33 DOMAIN-CONTAINING PROTEIN"/>
    <property type="match status" value="1"/>
</dbReference>
<dbReference type="PANTHER" id="PTHR10794">
    <property type="entry name" value="ABHYDROLASE DOMAIN-CONTAINING PROTEIN"/>
    <property type="match status" value="1"/>
</dbReference>
<keyword evidence="2" id="KW-0472">Membrane</keyword>
<dbReference type="Gene3D" id="3.40.50.1820">
    <property type="entry name" value="alpha/beta hydrolase"/>
    <property type="match status" value="1"/>
</dbReference>
<name>A0AA88XDD0_PINIB</name>
<dbReference type="GO" id="GO:0047372">
    <property type="term" value="F:monoacylglycerol lipase activity"/>
    <property type="evidence" value="ECO:0007669"/>
    <property type="project" value="TreeGrafter"/>
</dbReference>